<dbReference type="PANTHER" id="PTHR24221">
    <property type="entry name" value="ATP-BINDING CASSETTE SUB-FAMILY B"/>
    <property type="match status" value="1"/>
</dbReference>
<dbReference type="PROSITE" id="PS50893">
    <property type="entry name" value="ABC_TRANSPORTER_2"/>
    <property type="match status" value="1"/>
</dbReference>
<reference evidence="10 11" key="1">
    <citation type="journal article" date="2019" name="Int. J. Syst. Evol. Microbiol.">
        <title>The Global Catalogue of Microorganisms (GCM) 10K type strain sequencing project: providing services to taxonomists for standard genome sequencing and annotation.</title>
        <authorList>
            <consortium name="The Broad Institute Genomics Platform"/>
            <consortium name="The Broad Institute Genome Sequencing Center for Infectious Disease"/>
            <person name="Wu L."/>
            <person name="Ma J."/>
        </authorList>
    </citation>
    <scope>NUCLEOTIDE SEQUENCE [LARGE SCALE GENOMIC DNA]</scope>
    <source>
        <strain evidence="10 11">JCM 15749</strain>
    </source>
</reference>
<organism evidence="10 11">
    <name type="scientific">Aeromicrobium halocynthiae</name>
    <dbReference type="NCBI Taxonomy" id="560557"/>
    <lineage>
        <taxon>Bacteria</taxon>
        <taxon>Bacillati</taxon>
        <taxon>Actinomycetota</taxon>
        <taxon>Actinomycetes</taxon>
        <taxon>Propionibacteriales</taxon>
        <taxon>Nocardioidaceae</taxon>
        <taxon>Aeromicrobium</taxon>
    </lineage>
</organism>
<dbReference type="SUPFAM" id="SSF52540">
    <property type="entry name" value="P-loop containing nucleoside triphosphate hydrolases"/>
    <property type="match status" value="1"/>
</dbReference>
<comment type="caution">
    <text evidence="10">The sequence shown here is derived from an EMBL/GenBank/DDBJ whole genome shotgun (WGS) entry which is preliminary data.</text>
</comment>
<keyword evidence="2 7" id="KW-0812">Transmembrane</keyword>
<protein>
    <submittedName>
        <fullName evidence="10">ABC transporter ATP-binding protein</fullName>
    </submittedName>
</protein>
<dbReference type="InterPro" id="IPR011527">
    <property type="entry name" value="ABC1_TM_dom"/>
</dbReference>
<dbReference type="PANTHER" id="PTHR24221:SF654">
    <property type="entry name" value="ATP-BINDING CASSETTE SUB-FAMILY B MEMBER 6"/>
    <property type="match status" value="1"/>
</dbReference>
<feature type="transmembrane region" description="Helical" evidence="7">
    <location>
        <begin position="243"/>
        <end position="262"/>
    </location>
</feature>
<feature type="domain" description="ABC transmembrane type-1" evidence="9">
    <location>
        <begin position="24"/>
        <end position="296"/>
    </location>
</feature>
<dbReference type="CDD" id="cd03228">
    <property type="entry name" value="ABCC_MRP_Like"/>
    <property type="match status" value="1"/>
</dbReference>
<accession>A0ABN2W338</accession>
<dbReference type="SMART" id="SM00382">
    <property type="entry name" value="AAA"/>
    <property type="match status" value="1"/>
</dbReference>
<dbReference type="InterPro" id="IPR017871">
    <property type="entry name" value="ABC_transporter-like_CS"/>
</dbReference>
<gene>
    <name evidence="10" type="ORF">GCM10009821_23330</name>
</gene>
<evidence type="ECO:0000313" key="11">
    <source>
        <dbReference type="Proteomes" id="UP001501480"/>
    </source>
</evidence>
<keyword evidence="3" id="KW-0547">Nucleotide-binding</keyword>
<feature type="transmembrane region" description="Helical" evidence="7">
    <location>
        <begin position="158"/>
        <end position="176"/>
    </location>
</feature>
<evidence type="ECO:0000256" key="2">
    <source>
        <dbReference type="ARBA" id="ARBA00022692"/>
    </source>
</evidence>
<evidence type="ECO:0000256" key="3">
    <source>
        <dbReference type="ARBA" id="ARBA00022741"/>
    </source>
</evidence>
<feature type="transmembrane region" description="Helical" evidence="7">
    <location>
        <begin position="127"/>
        <end position="152"/>
    </location>
</feature>
<dbReference type="Pfam" id="PF00664">
    <property type="entry name" value="ABC_membrane"/>
    <property type="match status" value="1"/>
</dbReference>
<dbReference type="GO" id="GO:0005524">
    <property type="term" value="F:ATP binding"/>
    <property type="evidence" value="ECO:0007669"/>
    <property type="project" value="UniProtKB-KW"/>
</dbReference>
<evidence type="ECO:0000256" key="4">
    <source>
        <dbReference type="ARBA" id="ARBA00022840"/>
    </source>
</evidence>
<comment type="subcellular location">
    <subcellularLocation>
        <location evidence="1">Cell membrane</location>
        <topology evidence="1">Multi-pass membrane protein</topology>
    </subcellularLocation>
</comment>
<evidence type="ECO:0000313" key="10">
    <source>
        <dbReference type="EMBL" id="GAA2081926.1"/>
    </source>
</evidence>
<dbReference type="InterPro" id="IPR003439">
    <property type="entry name" value="ABC_transporter-like_ATP-bd"/>
</dbReference>
<dbReference type="Proteomes" id="UP001501480">
    <property type="component" value="Unassembled WGS sequence"/>
</dbReference>
<dbReference type="Pfam" id="PF00005">
    <property type="entry name" value="ABC_tran"/>
    <property type="match status" value="1"/>
</dbReference>
<proteinExistence type="predicted"/>
<dbReference type="PROSITE" id="PS50929">
    <property type="entry name" value="ABC_TM1F"/>
    <property type="match status" value="1"/>
</dbReference>
<evidence type="ECO:0000256" key="1">
    <source>
        <dbReference type="ARBA" id="ARBA00004651"/>
    </source>
</evidence>
<dbReference type="RefSeq" id="WP_344328694.1">
    <property type="nucleotide sequence ID" value="NZ_BAAAPY010000008.1"/>
</dbReference>
<dbReference type="EMBL" id="BAAAPY010000008">
    <property type="protein sequence ID" value="GAA2081926.1"/>
    <property type="molecule type" value="Genomic_DNA"/>
</dbReference>
<dbReference type="InterPro" id="IPR036640">
    <property type="entry name" value="ABC1_TM_sf"/>
</dbReference>
<keyword evidence="11" id="KW-1185">Reference proteome</keyword>
<dbReference type="Gene3D" id="3.40.50.300">
    <property type="entry name" value="P-loop containing nucleotide triphosphate hydrolases"/>
    <property type="match status" value="1"/>
</dbReference>
<dbReference type="SUPFAM" id="SSF90123">
    <property type="entry name" value="ABC transporter transmembrane region"/>
    <property type="match status" value="1"/>
</dbReference>
<sequence length="545" mass="56311">MTGELSALVTHLGRERRAIAGTIVLVTVSLVTLGALAVLPAYALGRAVVLGQAPPGWFWAALTGLVLLRAVLTWGEMDASHGLAYRVLARLRMALFDRYAVALPSRERENVGHAASTAMADTERLEFFYAHTVAQLVAAAVNLLLGLCVLALVSLPMAAVAVAAAGALAVTVRLHATRTQALGHEVADRTSALSARVVDALGGLREVLGYRLQERVRAEIRVVGARAAEASGRLETTARMLAALREAVVTVAAGAVLALALVGDIRAALVPAVVVLALVTIAPAAEAAETLAQLHRLRSSAGRVGAELARPPATRPVESPDLLRLPEGPLGLALQDVSFTYATTRVLEGFHLTVQPGEHVGIAGPSGAGKSTIVALAGRLWDPDAGLVGLLGADQALVPLGSVSDDELRRAIAVVEQDGRLFSGTVADNLLGSGASTRADLVAGLEQLGVAEAVGADDELGEAGVRLSGGQAARLRLLRAVLARPRVLVVDEPTADLDAETADRVHALLAALPCTVVVVSHREQTLAGADRVVRLGPGTARTTPP</sequence>
<feature type="transmembrane region" description="Helical" evidence="7">
    <location>
        <begin position="56"/>
        <end position="75"/>
    </location>
</feature>
<evidence type="ECO:0000256" key="7">
    <source>
        <dbReference type="SAM" id="Phobius"/>
    </source>
</evidence>
<keyword evidence="4 10" id="KW-0067">ATP-binding</keyword>
<feature type="transmembrane region" description="Helical" evidence="7">
    <location>
        <begin position="18"/>
        <end position="44"/>
    </location>
</feature>
<dbReference type="PROSITE" id="PS00211">
    <property type="entry name" value="ABC_TRANSPORTER_1"/>
    <property type="match status" value="1"/>
</dbReference>
<evidence type="ECO:0000256" key="5">
    <source>
        <dbReference type="ARBA" id="ARBA00022989"/>
    </source>
</evidence>
<feature type="domain" description="ABC transporter" evidence="8">
    <location>
        <begin position="332"/>
        <end position="545"/>
    </location>
</feature>
<keyword evidence="6 7" id="KW-0472">Membrane</keyword>
<dbReference type="InterPro" id="IPR003593">
    <property type="entry name" value="AAA+_ATPase"/>
</dbReference>
<dbReference type="InterPro" id="IPR039421">
    <property type="entry name" value="Type_1_exporter"/>
</dbReference>
<evidence type="ECO:0000256" key="6">
    <source>
        <dbReference type="ARBA" id="ARBA00023136"/>
    </source>
</evidence>
<name>A0ABN2W338_9ACTN</name>
<evidence type="ECO:0000259" key="8">
    <source>
        <dbReference type="PROSITE" id="PS50893"/>
    </source>
</evidence>
<dbReference type="Gene3D" id="1.20.1560.10">
    <property type="entry name" value="ABC transporter type 1, transmembrane domain"/>
    <property type="match status" value="1"/>
</dbReference>
<keyword evidence="5 7" id="KW-1133">Transmembrane helix</keyword>
<evidence type="ECO:0000259" key="9">
    <source>
        <dbReference type="PROSITE" id="PS50929"/>
    </source>
</evidence>
<dbReference type="InterPro" id="IPR027417">
    <property type="entry name" value="P-loop_NTPase"/>
</dbReference>